<dbReference type="EMBL" id="PDCJ01000001">
    <property type="protein sequence ID" value="PEG31676.1"/>
    <property type="molecule type" value="Genomic_DNA"/>
</dbReference>
<dbReference type="Proteomes" id="UP000220840">
    <property type="component" value="Unassembled WGS sequence"/>
</dbReference>
<feature type="transmembrane region" description="Helical" evidence="1">
    <location>
        <begin position="12"/>
        <end position="34"/>
    </location>
</feature>
<protein>
    <submittedName>
        <fullName evidence="2">Uncharacterized protein</fullName>
    </submittedName>
</protein>
<dbReference type="OrthoDB" id="1701846at2"/>
<dbReference type="STRING" id="137838.GCA_001458595_03122"/>
<reference evidence="2 3" key="1">
    <citation type="submission" date="2017-10" db="EMBL/GenBank/DDBJ databases">
        <title>Effective Description of Clostridium neonatale sp. nov. linked to necrotizing enterocolitis in neonates and a clarification of species assignable to the genus Clostridium (Prazmowski 1880) emend. Lawson and Rainey 2016.</title>
        <authorList>
            <person name="Bernard K."/>
            <person name="Burdz T."/>
            <person name="Wiebe D."/>
            <person name="Balcewich B."/>
            <person name="Alfa M."/>
            <person name="Bernier A.-M."/>
        </authorList>
    </citation>
    <scope>NUCLEOTIDE SEQUENCE [LARGE SCALE GENOMIC DNA]</scope>
    <source>
        <strain evidence="2 3">LCDC99A005</strain>
    </source>
</reference>
<dbReference type="InterPro" id="IPR015943">
    <property type="entry name" value="WD40/YVTN_repeat-like_dom_sf"/>
</dbReference>
<gene>
    <name evidence="2" type="ORF">CQ394_08260</name>
</gene>
<proteinExistence type="predicted"/>
<keyword evidence="1" id="KW-0472">Membrane</keyword>
<name>A0A2A7MJ22_9CLOT</name>
<evidence type="ECO:0000313" key="3">
    <source>
        <dbReference type="Proteomes" id="UP000220840"/>
    </source>
</evidence>
<dbReference type="AlphaFoldDB" id="A0A2A7MJ22"/>
<keyword evidence="1" id="KW-1133">Transmembrane helix</keyword>
<comment type="caution">
    <text evidence="2">The sequence shown here is derived from an EMBL/GenBank/DDBJ whole genome shotgun (WGS) entry which is preliminary data.</text>
</comment>
<feature type="transmembrane region" description="Helical" evidence="1">
    <location>
        <begin position="102"/>
        <end position="121"/>
    </location>
</feature>
<keyword evidence="3" id="KW-1185">Reference proteome</keyword>
<evidence type="ECO:0000313" key="2">
    <source>
        <dbReference type="EMBL" id="PEG31676.1"/>
    </source>
</evidence>
<sequence length="511" mass="57550">MKEYKQIMKRQVFISMLSNPIFIAIYGIFFYELYTLCKYGRIRKNIIVLLGCMIFFLAYLVIFIIKIVKRNGTVSEQIVEENEFDESGTLKSGVKGNSIYKVIWHYIAIIIMIVITLFYGAKIYNSAINYNGKLSWFLNDLKNKKTISFENNNIYENGIEGIFTDINKKIQMPKELYVSDSVSLDFKSNGTITSFNAYLYGKDDDGKEESYLITYDKNKSKNIIIILNGYVNADYNKDKSLQPLINTMKVIPLKETVRKWNENKYGILYYGKRSFGYNTDGIVYINGNGNTKEASNPSSEIIGNAVSVFVPGKEDVYIPVRYILADDLNNIKSDSLAVKDNEKSTKKSNNGIDEFYLSDKVGYRLEVTAAASGSRSYSLNTTADGGATWKVINEDPFEGAIGVASGITFLNEKLGFLCLSHSGGSNGELYRTEDGGLSYKKVDFQSIKVTLNNGESYEPFDLPEMPYIKDGKSEILIGQGSDGDYNGGCKALYESKDEGNTWEYVKEVKGE</sequence>
<keyword evidence="1" id="KW-0812">Transmembrane</keyword>
<evidence type="ECO:0000256" key="1">
    <source>
        <dbReference type="SAM" id="Phobius"/>
    </source>
</evidence>
<feature type="transmembrane region" description="Helical" evidence="1">
    <location>
        <begin position="46"/>
        <end position="65"/>
    </location>
</feature>
<accession>A0A2A7MJ22</accession>
<dbReference type="RefSeq" id="WP_058295833.1">
    <property type="nucleotide sequence ID" value="NZ_CAMRXG010000023.1"/>
</dbReference>
<dbReference type="Gene3D" id="2.130.10.10">
    <property type="entry name" value="YVTN repeat-like/Quinoprotein amine dehydrogenase"/>
    <property type="match status" value="1"/>
</dbReference>
<organism evidence="2 3">
    <name type="scientific">Clostridium neonatale</name>
    <dbReference type="NCBI Taxonomy" id="137838"/>
    <lineage>
        <taxon>Bacteria</taxon>
        <taxon>Bacillati</taxon>
        <taxon>Bacillota</taxon>
        <taxon>Clostridia</taxon>
        <taxon>Eubacteriales</taxon>
        <taxon>Clostridiaceae</taxon>
        <taxon>Clostridium</taxon>
    </lineage>
</organism>
<dbReference type="SUPFAM" id="SSF110296">
    <property type="entry name" value="Oligoxyloglucan reducing end-specific cellobiohydrolase"/>
    <property type="match status" value="1"/>
</dbReference>